<sequence>MGGQGSVGGKQRRDWTCKNCINRRKGKALLKWGSSLKCHGCRLHKKDVLGTAAEHAEPSKKAEGSKHPKGKFEKLLEAAQKELADLKKERGSGKPPSWQEAAGISESMGTDDSDAGKIDAKIKRRLRDLAMLKGSDSGLALDNKEKAYQELRTLHVEMEAELERLQQLLPTAPAARAPATAVAQELVPGLGLTMGELSQLVATQLGAHSGEEQTLPHAAQAKLAEGLSRCITARWEPDELEESELREMARFAKPDDDAAKVRELAKAMAMGGTVGGVVILAKASILMMAPPLPDSPVLHEGRMSAAHVHWGVRGGLVMTSVYLVDSVGFSVVNQGIWFTLLRYPVQLNAAGYDWVVGGGFNMALELLEPQWGELDYASTIDYFFVSGNLGQRIFEPTVHELGTAAPRLPVQLRLVGQDMKIPVRVPVTPRPIPAAPPIGCARGEEEWTKTLAKVLQVKEAYADKKRGGPAQDSVRGRCVKAPQGIRYPDESNDRVQQLLVQAWDAVLDTVEQELLDGYDTVGEQRHKYVGRSGDLATALRPAKWRPPAHRARLGPLAGACRVAARWARQMMGASAFVAESLRLLQASDAVCELSSMQYSKLACFLLETKSSRDKVARHHKIIALLPQWAQDVFLAGMHVLLRHNFIHVAGDIVEHASTGAADRAHRAAETRALQLVLPKWTERDRIASPVSACDKEMKEWVNIWRCRELGQLQRPRDTDQWEPLPTLAVGMLQAAALSFPTSTAIGPARIGMRALVRLSKASFSKAWLSVHPSADIWGMGGDKSSPDSAFNLNIETEISAALGEYTLTVLIEARELGMPLRIVWMLLELYRQPRRLCAFGSISHDVVAWQGALAGCTHACAMVSLLLHRLLQRIRGLGVVPKALIDDVALRMADFGAPALDKLWAAVTRFREGARELGISIQREMSGYVTPSSAVAQRCRRHGGARGLKGRHWVGNLGKDLCGRRKVHRQTAERTKAPAARTGRLLLFKKALGRRVACLWKTGPLPSATHGAGVSGVIDATLGKLRSEAGMLVRARQGPSSVTVFLATQGATEFDPIYGATCDLVCRYASWAWEQRTSLAWAEATAVLVAHPCWAGVRGPIASAILTLWRIGWFMHSS</sequence>
<feature type="region of interest" description="Disordered" evidence="2">
    <location>
        <begin position="85"/>
        <end position="115"/>
    </location>
</feature>
<organism evidence="3 4">
    <name type="scientific">Prorocentrum cordatum</name>
    <dbReference type="NCBI Taxonomy" id="2364126"/>
    <lineage>
        <taxon>Eukaryota</taxon>
        <taxon>Sar</taxon>
        <taxon>Alveolata</taxon>
        <taxon>Dinophyceae</taxon>
        <taxon>Prorocentrales</taxon>
        <taxon>Prorocentraceae</taxon>
        <taxon>Prorocentrum</taxon>
    </lineage>
</organism>
<proteinExistence type="predicted"/>
<dbReference type="InterPro" id="IPR036691">
    <property type="entry name" value="Endo/exonu/phosph_ase_sf"/>
</dbReference>
<gene>
    <name evidence="3" type="ORF">PCOR1329_LOCUS40342</name>
</gene>
<dbReference type="EMBL" id="CAUYUJ010014861">
    <property type="protein sequence ID" value="CAK0847000.1"/>
    <property type="molecule type" value="Genomic_DNA"/>
</dbReference>
<feature type="region of interest" description="Disordered" evidence="2">
    <location>
        <begin position="52"/>
        <end position="71"/>
    </location>
</feature>
<protein>
    <submittedName>
        <fullName evidence="3">Uncharacterized protein</fullName>
    </submittedName>
</protein>
<name>A0ABN9TLW5_9DINO</name>
<feature type="non-terminal residue" evidence="3">
    <location>
        <position position="1118"/>
    </location>
</feature>
<keyword evidence="1" id="KW-0175">Coiled coil</keyword>
<accession>A0ABN9TLW5</accession>
<keyword evidence="4" id="KW-1185">Reference proteome</keyword>
<feature type="coiled-coil region" evidence="1">
    <location>
        <begin position="141"/>
        <end position="168"/>
    </location>
</feature>
<evidence type="ECO:0000313" key="4">
    <source>
        <dbReference type="Proteomes" id="UP001189429"/>
    </source>
</evidence>
<reference evidence="3" key="1">
    <citation type="submission" date="2023-10" db="EMBL/GenBank/DDBJ databases">
        <authorList>
            <person name="Chen Y."/>
            <person name="Shah S."/>
            <person name="Dougan E. K."/>
            <person name="Thang M."/>
            <person name="Chan C."/>
        </authorList>
    </citation>
    <scope>NUCLEOTIDE SEQUENCE [LARGE SCALE GENOMIC DNA]</scope>
</reference>
<dbReference type="SUPFAM" id="SSF56219">
    <property type="entry name" value="DNase I-like"/>
    <property type="match status" value="1"/>
</dbReference>
<evidence type="ECO:0000256" key="2">
    <source>
        <dbReference type="SAM" id="MobiDB-lite"/>
    </source>
</evidence>
<comment type="caution">
    <text evidence="3">The sequence shown here is derived from an EMBL/GenBank/DDBJ whole genome shotgun (WGS) entry which is preliminary data.</text>
</comment>
<feature type="compositionally biased region" description="Basic and acidic residues" evidence="2">
    <location>
        <begin position="54"/>
        <end position="71"/>
    </location>
</feature>
<evidence type="ECO:0000256" key="1">
    <source>
        <dbReference type="SAM" id="Coils"/>
    </source>
</evidence>
<evidence type="ECO:0000313" key="3">
    <source>
        <dbReference type="EMBL" id="CAK0847000.1"/>
    </source>
</evidence>
<dbReference type="Proteomes" id="UP001189429">
    <property type="component" value="Unassembled WGS sequence"/>
</dbReference>